<gene>
    <name evidence="1" type="ORF">CALMAC_LOCUS1878</name>
</gene>
<organism evidence="1 2">
    <name type="scientific">Callosobruchus maculatus</name>
    <name type="common">Southern cowpea weevil</name>
    <name type="synonym">Pulse bruchid</name>
    <dbReference type="NCBI Taxonomy" id="64391"/>
    <lineage>
        <taxon>Eukaryota</taxon>
        <taxon>Metazoa</taxon>
        <taxon>Ecdysozoa</taxon>
        <taxon>Arthropoda</taxon>
        <taxon>Hexapoda</taxon>
        <taxon>Insecta</taxon>
        <taxon>Pterygota</taxon>
        <taxon>Neoptera</taxon>
        <taxon>Endopterygota</taxon>
        <taxon>Coleoptera</taxon>
        <taxon>Polyphaga</taxon>
        <taxon>Cucujiformia</taxon>
        <taxon>Chrysomeloidea</taxon>
        <taxon>Chrysomelidae</taxon>
        <taxon>Bruchinae</taxon>
        <taxon>Bruchini</taxon>
        <taxon>Callosobruchus</taxon>
    </lineage>
</organism>
<sequence length="90" mass="10124">MLRHPAPPPKPYPLGPYLRAWQFLQYSSASCSVTLVESNILPHLPHLKHDLWNLYPPATRSSAAYTDLPHFGHFGLSAGLKGILIYLFDL</sequence>
<proteinExistence type="predicted"/>
<name>A0A653BKQ1_CALMS</name>
<dbReference type="Proteomes" id="UP000410492">
    <property type="component" value="Unassembled WGS sequence"/>
</dbReference>
<dbReference type="AlphaFoldDB" id="A0A653BKQ1"/>
<dbReference type="OrthoDB" id="10376703at2759"/>
<protein>
    <submittedName>
        <fullName evidence="1">Uncharacterized protein</fullName>
    </submittedName>
</protein>
<dbReference type="PROSITE" id="PS51257">
    <property type="entry name" value="PROKAR_LIPOPROTEIN"/>
    <property type="match status" value="1"/>
</dbReference>
<reference evidence="1 2" key="1">
    <citation type="submission" date="2019-01" db="EMBL/GenBank/DDBJ databases">
        <authorList>
            <person name="Sayadi A."/>
        </authorList>
    </citation>
    <scope>NUCLEOTIDE SEQUENCE [LARGE SCALE GENOMIC DNA]</scope>
</reference>
<dbReference type="EMBL" id="CAACVG010002203">
    <property type="protein sequence ID" value="VEN36187.1"/>
    <property type="molecule type" value="Genomic_DNA"/>
</dbReference>
<evidence type="ECO:0000313" key="2">
    <source>
        <dbReference type="Proteomes" id="UP000410492"/>
    </source>
</evidence>
<accession>A0A653BKQ1</accession>
<keyword evidence="2" id="KW-1185">Reference proteome</keyword>
<feature type="non-terminal residue" evidence="1">
    <location>
        <position position="90"/>
    </location>
</feature>
<evidence type="ECO:0000313" key="1">
    <source>
        <dbReference type="EMBL" id="VEN36187.1"/>
    </source>
</evidence>